<dbReference type="EMBL" id="CM042015">
    <property type="protein sequence ID" value="KAI3709056.1"/>
    <property type="molecule type" value="Genomic_DNA"/>
</dbReference>
<dbReference type="Proteomes" id="UP001055811">
    <property type="component" value="Linkage Group LG07"/>
</dbReference>
<reference evidence="1 2" key="2">
    <citation type="journal article" date="2022" name="Mol. Ecol. Resour.">
        <title>The genomes of chicory, endive, great burdock and yacon provide insights into Asteraceae paleo-polyploidization history and plant inulin production.</title>
        <authorList>
            <person name="Fan W."/>
            <person name="Wang S."/>
            <person name="Wang H."/>
            <person name="Wang A."/>
            <person name="Jiang F."/>
            <person name="Liu H."/>
            <person name="Zhao H."/>
            <person name="Xu D."/>
            <person name="Zhang Y."/>
        </authorList>
    </citation>
    <scope>NUCLEOTIDE SEQUENCE [LARGE SCALE GENOMIC DNA]</scope>
    <source>
        <strain evidence="2">cv. Punajuju</strain>
        <tissue evidence="1">Leaves</tissue>
    </source>
</reference>
<name>A0ACB9AGG7_CICIN</name>
<accession>A0ACB9AGG7</accession>
<keyword evidence="2" id="KW-1185">Reference proteome</keyword>
<gene>
    <name evidence="1" type="ORF">L2E82_38784</name>
</gene>
<evidence type="ECO:0000313" key="1">
    <source>
        <dbReference type="EMBL" id="KAI3709056.1"/>
    </source>
</evidence>
<reference evidence="2" key="1">
    <citation type="journal article" date="2022" name="Mol. Ecol. Resour.">
        <title>The genomes of chicory, endive, great burdock and yacon provide insights into Asteraceae palaeo-polyploidization history and plant inulin production.</title>
        <authorList>
            <person name="Fan W."/>
            <person name="Wang S."/>
            <person name="Wang H."/>
            <person name="Wang A."/>
            <person name="Jiang F."/>
            <person name="Liu H."/>
            <person name="Zhao H."/>
            <person name="Xu D."/>
            <person name="Zhang Y."/>
        </authorList>
    </citation>
    <scope>NUCLEOTIDE SEQUENCE [LARGE SCALE GENOMIC DNA]</scope>
    <source>
        <strain evidence="2">cv. Punajuju</strain>
    </source>
</reference>
<comment type="caution">
    <text evidence="1">The sequence shown here is derived from an EMBL/GenBank/DDBJ whole genome shotgun (WGS) entry which is preliminary data.</text>
</comment>
<protein>
    <submittedName>
        <fullName evidence="1">Uncharacterized protein</fullName>
    </submittedName>
</protein>
<sequence>MIVKQHPETKKEEQSPVGAFTVFTFVSGILYFRHLCLRFQFEIQMDQSRVGLDLQEEELLCWNDLLLPCRLLSPEFLCCFFYLTIGQGFFLDKESCSSRSVESSLLRTMASSGNGHRHQMKKLQVYDKIHGIRAGQETEKKTLGFIEAVVSIGKQEGVKGYWKGNLAQVLRILPYSVVQLFAYESYKKLYAGKDGELSVIGRLAAGASAGMTSTFVTYPLDVLRLRMAVDPGYQTMTNVKSGPEGFMIKMRDGRHLRCAHNNPQGGHVVKLADFGVARVKAQTGVLIRSQNLKNSLQHAP</sequence>
<organism evidence="1 2">
    <name type="scientific">Cichorium intybus</name>
    <name type="common">Chicory</name>
    <dbReference type="NCBI Taxonomy" id="13427"/>
    <lineage>
        <taxon>Eukaryota</taxon>
        <taxon>Viridiplantae</taxon>
        <taxon>Streptophyta</taxon>
        <taxon>Embryophyta</taxon>
        <taxon>Tracheophyta</taxon>
        <taxon>Spermatophyta</taxon>
        <taxon>Magnoliopsida</taxon>
        <taxon>eudicotyledons</taxon>
        <taxon>Gunneridae</taxon>
        <taxon>Pentapetalae</taxon>
        <taxon>asterids</taxon>
        <taxon>campanulids</taxon>
        <taxon>Asterales</taxon>
        <taxon>Asteraceae</taxon>
        <taxon>Cichorioideae</taxon>
        <taxon>Cichorieae</taxon>
        <taxon>Cichoriinae</taxon>
        <taxon>Cichorium</taxon>
    </lineage>
</organism>
<proteinExistence type="predicted"/>
<evidence type="ECO:0000313" key="2">
    <source>
        <dbReference type="Proteomes" id="UP001055811"/>
    </source>
</evidence>